<evidence type="ECO:0000313" key="4">
    <source>
        <dbReference type="EMBL" id="KJH44060.1"/>
    </source>
</evidence>
<feature type="compositionally biased region" description="Polar residues" evidence="1">
    <location>
        <begin position="182"/>
        <end position="192"/>
    </location>
</feature>
<evidence type="ECO:0000259" key="3">
    <source>
        <dbReference type="Pfam" id="PF01400"/>
    </source>
</evidence>
<accession>A0A0D8XHB0</accession>
<name>A0A0D8XHB0_DICVI</name>
<dbReference type="OrthoDB" id="5864520at2759"/>
<dbReference type="Proteomes" id="UP000053766">
    <property type="component" value="Unassembled WGS sequence"/>
</dbReference>
<reference evidence="5" key="2">
    <citation type="journal article" date="2016" name="Sci. Rep.">
        <title>Dictyocaulus viviparus genome, variome and transcriptome elucidate lungworm biology and support future intervention.</title>
        <authorList>
            <person name="McNulty S.N."/>
            <person name="Strube C."/>
            <person name="Rosa B.A."/>
            <person name="Martin J.C."/>
            <person name="Tyagi R."/>
            <person name="Choi Y.J."/>
            <person name="Wang Q."/>
            <person name="Hallsworth Pepin K."/>
            <person name="Zhang X."/>
            <person name="Ozersky P."/>
            <person name="Wilson R.K."/>
            <person name="Sternberg P.W."/>
            <person name="Gasser R.B."/>
            <person name="Mitreva M."/>
        </authorList>
    </citation>
    <scope>NUCLEOTIDE SEQUENCE [LARGE SCALE GENOMIC DNA]</scope>
    <source>
        <strain evidence="5">HannoverDv2000</strain>
    </source>
</reference>
<organism evidence="4 5">
    <name type="scientific">Dictyocaulus viviparus</name>
    <name type="common">Bovine lungworm</name>
    <dbReference type="NCBI Taxonomy" id="29172"/>
    <lineage>
        <taxon>Eukaryota</taxon>
        <taxon>Metazoa</taxon>
        <taxon>Ecdysozoa</taxon>
        <taxon>Nematoda</taxon>
        <taxon>Chromadorea</taxon>
        <taxon>Rhabditida</taxon>
        <taxon>Rhabditina</taxon>
        <taxon>Rhabditomorpha</taxon>
        <taxon>Strongyloidea</taxon>
        <taxon>Metastrongylidae</taxon>
        <taxon>Dictyocaulus</taxon>
    </lineage>
</organism>
<sequence length="572" mass="63080">MQLIIVILVSAVIIKNILASLGGGKHPDIANLLQLGAGLFGKGGGAPFTPAVPPPAPAGPSAGSVPAPAPAPAVGPSNVAIPDYSDYEGETNFGPSPIELKRQREQKQRKLQQTKQQVQCVESFCYCQMFVRYVLEMIMRQPNLKKQRTLQERQKEQQKRLNMKQMSLPPPGVTDTPKALTPPSSLTWMKNSGGTTQGIIDTDYEAVGMSAPQPAAAAQQPPPPPSEFAAVGHNIQRAPNPVIYHKPNARTFVAANQATLPPIRITPQIPSPQQPEINWNWAPPTAQPIVPTVAFSIPTLPPPEIPRADPQLLAHNTARMIREIASFSDVHHGANDDYGAVQKLMEAFFEAVADPKSAPLAQKSVIEFHFDFKDPVRVMNLLKPQYDGTELGPNRPLTNKLFESDMVLTVEQMKGVSSVVLASKAQRQGGLRREQWRNLIRSALKQWEHETCVRWEENGRGKDHVIFFRGSGLLSKICLQQKKNEHLYHKYIVSSWARCVIVEDYKQNTGYNSYEEVQLSTRTVQVFNPPKSKMCYSSVGRTGGSQMISIGYGCEDVCFDLNGSIAIFSLIE</sequence>
<dbReference type="InterPro" id="IPR001506">
    <property type="entry name" value="Peptidase_M12A"/>
</dbReference>
<feature type="domain" description="Peptidase M12A" evidence="3">
    <location>
        <begin position="434"/>
        <end position="484"/>
    </location>
</feature>
<feature type="chain" id="PRO_5002335883" description="Peptidase M12A domain-containing protein" evidence="2">
    <location>
        <begin position="20"/>
        <end position="572"/>
    </location>
</feature>
<dbReference type="PANTHER" id="PTHR10127:SF898">
    <property type="entry name" value="ZINC METALLOPROTEINASE NAS-30"/>
    <property type="match status" value="1"/>
</dbReference>
<keyword evidence="2" id="KW-0732">Signal</keyword>
<reference evidence="4 5" key="1">
    <citation type="submission" date="2013-11" db="EMBL/GenBank/DDBJ databases">
        <title>Draft genome of the bovine lungworm Dictyocaulus viviparus.</title>
        <authorList>
            <person name="Mitreva M."/>
        </authorList>
    </citation>
    <scope>NUCLEOTIDE SEQUENCE [LARGE SCALE GENOMIC DNA]</scope>
    <source>
        <strain evidence="4 5">HannoverDv2000</strain>
    </source>
</reference>
<feature type="region of interest" description="Disordered" evidence="1">
    <location>
        <begin position="50"/>
        <end position="76"/>
    </location>
</feature>
<dbReference type="EMBL" id="KN716503">
    <property type="protein sequence ID" value="KJH44060.1"/>
    <property type="molecule type" value="Genomic_DNA"/>
</dbReference>
<dbReference type="InterPro" id="IPR024079">
    <property type="entry name" value="MetalloPept_cat_dom_sf"/>
</dbReference>
<protein>
    <recommendedName>
        <fullName evidence="3">Peptidase M12A domain-containing protein</fullName>
    </recommendedName>
</protein>
<dbReference type="PANTHER" id="PTHR10127">
    <property type="entry name" value="DISCOIDIN, CUB, EGF, LAMININ , AND ZINC METALLOPROTEASE DOMAIN CONTAINING"/>
    <property type="match status" value="1"/>
</dbReference>
<evidence type="ECO:0000256" key="1">
    <source>
        <dbReference type="SAM" id="MobiDB-lite"/>
    </source>
</evidence>
<evidence type="ECO:0000313" key="5">
    <source>
        <dbReference type="Proteomes" id="UP000053766"/>
    </source>
</evidence>
<feature type="signal peptide" evidence="2">
    <location>
        <begin position="1"/>
        <end position="19"/>
    </location>
</feature>
<gene>
    <name evidence="4" type="ORF">DICVIV_09926</name>
</gene>
<evidence type="ECO:0000256" key="2">
    <source>
        <dbReference type="SAM" id="SignalP"/>
    </source>
</evidence>
<feature type="region of interest" description="Disordered" evidence="1">
    <location>
        <begin position="165"/>
        <end position="192"/>
    </location>
</feature>
<dbReference type="GO" id="GO:0006508">
    <property type="term" value="P:proteolysis"/>
    <property type="evidence" value="ECO:0007669"/>
    <property type="project" value="InterPro"/>
</dbReference>
<dbReference type="AlphaFoldDB" id="A0A0D8XHB0"/>
<dbReference type="Pfam" id="PF01400">
    <property type="entry name" value="Astacin"/>
    <property type="match status" value="1"/>
</dbReference>
<proteinExistence type="predicted"/>
<keyword evidence="5" id="KW-1185">Reference proteome</keyword>
<dbReference type="GO" id="GO:0004222">
    <property type="term" value="F:metalloendopeptidase activity"/>
    <property type="evidence" value="ECO:0007669"/>
    <property type="project" value="InterPro"/>
</dbReference>
<dbReference type="Gene3D" id="3.40.390.10">
    <property type="entry name" value="Collagenase (Catalytic Domain)"/>
    <property type="match status" value="1"/>
</dbReference>